<dbReference type="KEGG" id="crq:GCK72_009799"/>
<organism evidence="3 4">
    <name type="scientific">Caenorhabditis remanei</name>
    <name type="common">Caenorhabditis vulgaris</name>
    <dbReference type="NCBI Taxonomy" id="31234"/>
    <lineage>
        <taxon>Eukaryota</taxon>
        <taxon>Metazoa</taxon>
        <taxon>Ecdysozoa</taxon>
        <taxon>Nematoda</taxon>
        <taxon>Chromadorea</taxon>
        <taxon>Rhabditida</taxon>
        <taxon>Rhabditina</taxon>
        <taxon>Rhabditomorpha</taxon>
        <taxon>Rhabditoidea</taxon>
        <taxon>Rhabditidae</taxon>
        <taxon>Peloderinae</taxon>
        <taxon>Caenorhabditis</taxon>
    </lineage>
</organism>
<dbReference type="GO" id="GO:0003727">
    <property type="term" value="F:single-stranded RNA binding"/>
    <property type="evidence" value="ECO:0007669"/>
    <property type="project" value="TreeGrafter"/>
</dbReference>
<name>A0A6A5H4W3_CAERE</name>
<comment type="caution">
    <text evidence="3">The sequence shown here is derived from an EMBL/GenBank/DDBJ whole genome shotgun (WGS) entry which is preliminary data.</text>
</comment>
<feature type="region of interest" description="Disordered" evidence="2">
    <location>
        <begin position="19"/>
        <end position="49"/>
    </location>
</feature>
<dbReference type="GO" id="GO:0005665">
    <property type="term" value="C:RNA polymerase II, core complex"/>
    <property type="evidence" value="ECO:0007669"/>
    <property type="project" value="TreeGrafter"/>
</dbReference>
<dbReference type="GO" id="GO:0003697">
    <property type="term" value="F:single-stranded DNA binding"/>
    <property type="evidence" value="ECO:0007669"/>
    <property type="project" value="TreeGrafter"/>
</dbReference>
<dbReference type="RefSeq" id="XP_003113175.2">
    <property type="nucleotide sequence ID" value="XM_003113127.2"/>
</dbReference>
<evidence type="ECO:0000256" key="2">
    <source>
        <dbReference type="SAM" id="MobiDB-lite"/>
    </source>
</evidence>
<dbReference type="GO" id="GO:0060213">
    <property type="term" value="P:positive regulation of nuclear-transcribed mRNA poly(A) tail shortening"/>
    <property type="evidence" value="ECO:0007669"/>
    <property type="project" value="TreeGrafter"/>
</dbReference>
<dbReference type="GO" id="GO:0031369">
    <property type="term" value="F:translation initiation factor binding"/>
    <property type="evidence" value="ECO:0007669"/>
    <property type="project" value="TreeGrafter"/>
</dbReference>
<sequence>MTTSFIFSAQFSTMGKKKFVENDDGTTEVQEIKSETPKPSKNKKDEDYRKKNLGANIKTTKKSFKEQFFMNYEDGLKLIKKMKGKGKGGQLVQRKMPRHISLPYHMSGKAAMDEACDWIAQNTVGKYRKEYNGIVVAVGSVETASEPRVIADQYAFHTDVAINQIVFIPKIGDQYEAKVKYVQEGLMVGVVMDMITIHVKQNDKTFEDQVAINDKILVKYTGIRIKNSLCHLRGDYAKMVEKAEVEEEVVEDEADEELEIKEEVVEEIKEEDMEE</sequence>
<accession>A0A6A5H4W3</accession>
<dbReference type="GO" id="GO:0006367">
    <property type="term" value="P:transcription initiation at RNA polymerase II promoter"/>
    <property type="evidence" value="ECO:0007669"/>
    <property type="project" value="TreeGrafter"/>
</dbReference>
<dbReference type="EMBL" id="WUAV01000003">
    <property type="protein sequence ID" value="KAF1761543.1"/>
    <property type="molecule type" value="Genomic_DNA"/>
</dbReference>
<feature type="compositionally biased region" description="Basic and acidic residues" evidence="2">
    <location>
        <begin position="30"/>
        <end position="49"/>
    </location>
</feature>
<dbReference type="InterPro" id="IPR045113">
    <property type="entry name" value="Rpb7-like"/>
</dbReference>
<evidence type="ECO:0000313" key="3">
    <source>
        <dbReference type="EMBL" id="KAF1761543.1"/>
    </source>
</evidence>
<evidence type="ECO:0000256" key="1">
    <source>
        <dbReference type="SAM" id="Coils"/>
    </source>
</evidence>
<dbReference type="GO" id="GO:0045948">
    <property type="term" value="P:positive regulation of translational initiation"/>
    <property type="evidence" value="ECO:0007669"/>
    <property type="project" value="TreeGrafter"/>
</dbReference>
<dbReference type="Proteomes" id="UP000483820">
    <property type="component" value="Chromosome III"/>
</dbReference>
<dbReference type="GeneID" id="9825228"/>
<feature type="coiled-coil region" evidence="1">
    <location>
        <begin position="240"/>
        <end position="271"/>
    </location>
</feature>
<evidence type="ECO:0000313" key="4">
    <source>
        <dbReference type="Proteomes" id="UP000483820"/>
    </source>
</evidence>
<keyword evidence="1" id="KW-0175">Coiled coil</keyword>
<reference evidence="3 4" key="1">
    <citation type="submission" date="2019-12" db="EMBL/GenBank/DDBJ databases">
        <title>Chromosome-level assembly of the Caenorhabditis remanei genome.</title>
        <authorList>
            <person name="Teterina A.A."/>
            <person name="Willis J.H."/>
            <person name="Phillips P.C."/>
        </authorList>
    </citation>
    <scope>NUCLEOTIDE SEQUENCE [LARGE SCALE GENOMIC DNA]</scope>
    <source>
        <strain evidence="3 4">PX506</strain>
        <tissue evidence="3">Whole organism</tissue>
    </source>
</reference>
<dbReference type="PANTHER" id="PTHR12709:SF11">
    <property type="entry name" value="PROTEIN CBG16639"/>
    <property type="match status" value="1"/>
</dbReference>
<protein>
    <submittedName>
        <fullName evidence="3">Uncharacterized protein</fullName>
    </submittedName>
</protein>
<gene>
    <name evidence="3" type="ORF">GCK72_009799</name>
</gene>
<dbReference type="GO" id="GO:0000932">
    <property type="term" value="C:P-body"/>
    <property type="evidence" value="ECO:0007669"/>
    <property type="project" value="TreeGrafter"/>
</dbReference>
<dbReference type="AlphaFoldDB" id="A0A6A5H4W3"/>
<dbReference type="PANTHER" id="PTHR12709">
    <property type="entry name" value="DNA-DIRECTED RNA POLYMERASE II, III"/>
    <property type="match status" value="1"/>
</dbReference>
<dbReference type="CTD" id="9825228"/>
<proteinExistence type="predicted"/>